<reference evidence="1 2" key="1">
    <citation type="journal article" date="2020" name="Antonie Van Leeuwenhoek">
        <title>Rhodopirellula heiligendammensis sp. nov., Rhodopirellula pilleata sp. nov., and Rhodopirellula solitaria sp. nov. isolated from natural or artificial marine surfaces in Northern Germany and California, USA, and emended description of the genus Rhodopirellula.</title>
        <authorList>
            <person name="Kallscheuer N."/>
            <person name="Wiegand S."/>
            <person name="Jogler M."/>
            <person name="Boedeker C."/>
            <person name="Peeters S.H."/>
            <person name="Rast P."/>
            <person name="Heuer A."/>
            <person name="Jetten M.S.M."/>
            <person name="Rohde M."/>
            <person name="Jogler C."/>
        </authorList>
    </citation>
    <scope>NUCLEOTIDE SEQUENCE [LARGE SCALE GENOMIC DNA]</scope>
    <source>
        <strain evidence="1 2">Poly21</strain>
    </source>
</reference>
<name>A0A5C6C673_9BACT</name>
<proteinExistence type="predicted"/>
<gene>
    <name evidence="1" type="ORF">Poly21_10430</name>
</gene>
<evidence type="ECO:0000313" key="2">
    <source>
        <dbReference type="Proteomes" id="UP000319908"/>
    </source>
</evidence>
<dbReference type="AlphaFoldDB" id="A0A5C6C673"/>
<sequence length="74" mass="8403">MPPKKAAKKTTSKEVTLKVQLGPDEHKLVKMAAAELEITIAEFLRNAAVTYANQAVRSYYQRELARKPFRPTEE</sequence>
<accession>A0A5C6C673</accession>
<organism evidence="1 2">
    <name type="scientific">Allorhodopirellula heiligendammensis</name>
    <dbReference type="NCBI Taxonomy" id="2714739"/>
    <lineage>
        <taxon>Bacteria</taxon>
        <taxon>Pseudomonadati</taxon>
        <taxon>Planctomycetota</taxon>
        <taxon>Planctomycetia</taxon>
        <taxon>Pirellulales</taxon>
        <taxon>Pirellulaceae</taxon>
        <taxon>Allorhodopirellula</taxon>
    </lineage>
</organism>
<dbReference type="Proteomes" id="UP000319908">
    <property type="component" value="Unassembled WGS sequence"/>
</dbReference>
<dbReference type="RefSeq" id="WP_146405835.1">
    <property type="nucleotide sequence ID" value="NZ_SJPU01000001.1"/>
</dbReference>
<comment type="caution">
    <text evidence="1">The sequence shown here is derived from an EMBL/GenBank/DDBJ whole genome shotgun (WGS) entry which is preliminary data.</text>
</comment>
<protein>
    <submittedName>
        <fullName evidence="1">Uncharacterized protein</fullName>
    </submittedName>
</protein>
<evidence type="ECO:0000313" key="1">
    <source>
        <dbReference type="EMBL" id="TWU18874.1"/>
    </source>
</evidence>
<keyword evidence="2" id="KW-1185">Reference proteome</keyword>
<dbReference type="EMBL" id="SJPU01000001">
    <property type="protein sequence ID" value="TWU18874.1"/>
    <property type="molecule type" value="Genomic_DNA"/>
</dbReference>